<reference evidence="6 7" key="1">
    <citation type="submission" date="2018-08" db="EMBL/GenBank/DDBJ databases">
        <authorList>
            <person name="Khan S.A."/>
        </authorList>
    </citation>
    <scope>NUCLEOTIDE SEQUENCE [LARGE SCALE GENOMIC DNA]</scope>
    <source>
        <strain evidence="6 7">GTF-13</strain>
    </source>
</reference>
<feature type="domain" description="Ketosynthase family 3 (KS3)" evidence="5">
    <location>
        <begin position="1"/>
        <end position="390"/>
    </location>
</feature>
<keyword evidence="3 4" id="KW-0808">Transferase</keyword>
<dbReference type="PROSITE" id="PS52004">
    <property type="entry name" value="KS3_2"/>
    <property type="match status" value="1"/>
</dbReference>
<dbReference type="Pfam" id="PF02801">
    <property type="entry name" value="Ketoacyl-synt_C"/>
    <property type="match status" value="1"/>
</dbReference>
<dbReference type="InterPro" id="IPR014030">
    <property type="entry name" value="Ketoacyl_synth_N"/>
</dbReference>
<evidence type="ECO:0000256" key="4">
    <source>
        <dbReference type="RuleBase" id="RU003694"/>
    </source>
</evidence>
<proteinExistence type="inferred from homology"/>
<dbReference type="GO" id="GO:0005829">
    <property type="term" value="C:cytosol"/>
    <property type="evidence" value="ECO:0007669"/>
    <property type="project" value="TreeGrafter"/>
</dbReference>
<dbReference type="NCBIfam" id="NF006618">
    <property type="entry name" value="PRK09185.1"/>
    <property type="match status" value="1"/>
</dbReference>
<protein>
    <submittedName>
        <fullName evidence="6">Beta-ketoacyl-ACP synthase</fullName>
    </submittedName>
</protein>
<keyword evidence="7" id="KW-1185">Reference proteome</keyword>
<dbReference type="InterPro" id="IPR020841">
    <property type="entry name" value="PKS_Beta-ketoAc_synthase_dom"/>
</dbReference>
<name>A0A3P3VXV7_9GAMM</name>
<evidence type="ECO:0000259" key="5">
    <source>
        <dbReference type="PROSITE" id="PS52004"/>
    </source>
</evidence>
<dbReference type="InterPro" id="IPR014031">
    <property type="entry name" value="Ketoacyl_synth_C"/>
</dbReference>
<dbReference type="PANTHER" id="PTHR11712">
    <property type="entry name" value="POLYKETIDE SYNTHASE-RELATED"/>
    <property type="match status" value="1"/>
</dbReference>
<sequence>MPSIQITAFTASNSAGVGSRRLLKALRTHASGLAVNDFNALPTYIGRVRELDSYALGAGYRDLDCRNNRLADLCLRQDGFEERVAELRERVGSDRIGLFLGTSTSGIYDFEQDFSRLGDSEGTPEVSYMGSVSNYSLVDFVARRLDLEGPRFCVSTACSSSAKVFAMAQRMLASGWIDGALVGGVDSLCDSTLYGFNALSLISAYPCRPYGLGRDGINIGEGGGFMLLERRRPGQAAPLCLLGVGESSDAHHISSPHPQGEGAVASMGQALASAGLQPGDIDYINLHGTATPLNDAVEALAVSRLFEVPPPCSSTKGWTGHTLGAAGITEAVICALAIENNLLPGSLNRGSPDPELAIEVLSRSGEGTVQRVLSNSFGFGGNNCSLILGRG</sequence>
<evidence type="ECO:0000256" key="2">
    <source>
        <dbReference type="ARBA" id="ARBA00008467"/>
    </source>
</evidence>
<dbReference type="PANTHER" id="PTHR11712:SF320">
    <property type="entry name" value="BETA-KETOACYL SYNTHASE"/>
    <property type="match status" value="1"/>
</dbReference>
<dbReference type="SUPFAM" id="SSF53901">
    <property type="entry name" value="Thiolase-like"/>
    <property type="match status" value="2"/>
</dbReference>
<dbReference type="RefSeq" id="WP_125015659.1">
    <property type="nucleotide sequence ID" value="NZ_QWEZ01000001.1"/>
</dbReference>
<evidence type="ECO:0000313" key="7">
    <source>
        <dbReference type="Proteomes" id="UP000280792"/>
    </source>
</evidence>
<dbReference type="Gene3D" id="3.40.47.10">
    <property type="match status" value="1"/>
</dbReference>
<dbReference type="GO" id="GO:0006633">
    <property type="term" value="P:fatty acid biosynthetic process"/>
    <property type="evidence" value="ECO:0007669"/>
    <property type="project" value="TreeGrafter"/>
</dbReference>
<dbReference type="InterPro" id="IPR016039">
    <property type="entry name" value="Thiolase-like"/>
</dbReference>
<dbReference type="InterPro" id="IPR000794">
    <property type="entry name" value="Beta-ketoacyl_synthase"/>
</dbReference>
<gene>
    <name evidence="6" type="ORF">D0544_09255</name>
</gene>
<comment type="pathway">
    <text evidence="1">Lipid metabolism.</text>
</comment>
<dbReference type="Proteomes" id="UP000280792">
    <property type="component" value="Unassembled WGS sequence"/>
</dbReference>
<comment type="caution">
    <text evidence="6">The sequence shown here is derived from an EMBL/GenBank/DDBJ whole genome shotgun (WGS) entry which is preliminary data.</text>
</comment>
<organism evidence="6 7">
    <name type="scientific">Aestuariirhabdus litorea</name>
    <dbReference type="NCBI Taxonomy" id="2528527"/>
    <lineage>
        <taxon>Bacteria</taxon>
        <taxon>Pseudomonadati</taxon>
        <taxon>Pseudomonadota</taxon>
        <taxon>Gammaproteobacteria</taxon>
        <taxon>Oceanospirillales</taxon>
        <taxon>Aestuariirhabdaceae</taxon>
        <taxon>Aestuariirhabdus</taxon>
    </lineage>
</organism>
<dbReference type="SMART" id="SM00825">
    <property type="entry name" value="PKS_KS"/>
    <property type="match status" value="1"/>
</dbReference>
<reference evidence="6 7" key="2">
    <citation type="submission" date="2018-12" db="EMBL/GenBank/DDBJ databases">
        <title>Simiduia agarivorans gen. nov., sp. nov., a marine, agarolytic bacterium isolated from shallow coastal water from Keelung, Taiwan.</title>
        <authorList>
            <person name="Shieh W.Y."/>
        </authorList>
    </citation>
    <scope>NUCLEOTIDE SEQUENCE [LARGE SCALE GENOMIC DNA]</scope>
    <source>
        <strain evidence="6 7">GTF-13</strain>
    </source>
</reference>
<evidence type="ECO:0000256" key="3">
    <source>
        <dbReference type="ARBA" id="ARBA00022679"/>
    </source>
</evidence>
<accession>A0A3P3VXV7</accession>
<comment type="similarity">
    <text evidence="2 4">Belongs to the thiolase-like superfamily. Beta-ketoacyl-ACP synthases family.</text>
</comment>
<evidence type="ECO:0000256" key="1">
    <source>
        <dbReference type="ARBA" id="ARBA00005189"/>
    </source>
</evidence>
<dbReference type="CDD" id="cd00834">
    <property type="entry name" value="KAS_I_II"/>
    <property type="match status" value="1"/>
</dbReference>
<dbReference type="AlphaFoldDB" id="A0A3P3VXV7"/>
<dbReference type="GO" id="GO:0004315">
    <property type="term" value="F:3-oxoacyl-[acyl-carrier-protein] synthase activity"/>
    <property type="evidence" value="ECO:0007669"/>
    <property type="project" value="TreeGrafter"/>
</dbReference>
<dbReference type="Pfam" id="PF00109">
    <property type="entry name" value="ketoacyl-synt"/>
    <property type="match status" value="1"/>
</dbReference>
<dbReference type="EMBL" id="QWEZ01000001">
    <property type="protein sequence ID" value="RRJ85503.1"/>
    <property type="molecule type" value="Genomic_DNA"/>
</dbReference>
<evidence type="ECO:0000313" key="6">
    <source>
        <dbReference type="EMBL" id="RRJ85503.1"/>
    </source>
</evidence>